<dbReference type="Pfam" id="PF22586">
    <property type="entry name" value="ANCHR-like_BBOX"/>
    <property type="match status" value="1"/>
</dbReference>
<evidence type="ECO:0000256" key="5">
    <source>
        <dbReference type="SAM" id="MobiDB-lite"/>
    </source>
</evidence>
<dbReference type="AlphaFoldDB" id="A0A087VP19"/>
<dbReference type="InterPro" id="IPR000315">
    <property type="entry name" value="Znf_B-box"/>
</dbReference>
<dbReference type="SMART" id="SM00336">
    <property type="entry name" value="BBOX"/>
    <property type="match status" value="2"/>
</dbReference>
<dbReference type="SUPFAM" id="SSF57845">
    <property type="entry name" value="B-box zinc-binding domain"/>
    <property type="match status" value="1"/>
</dbReference>
<dbReference type="GO" id="GO:0008270">
    <property type="term" value="F:zinc ion binding"/>
    <property type="evidence" value="ECO:0007669"/>
    <property type="project" value="UniProtKB-KW"/>
</dbReference>
<feature type="domain" description="B box-type" evidence="6">
    <location>
        <begin position="114"/>
        <end position="155"/>
    </location>
</feature>
<dbReference type="Pfam" id="PF00643">
    <property type="entry name" value="zf-B_box"/>
    <property type="match status" value="1"/>
</dbReference>
<dbReference type="Proteomes" id="UP000053309">
    <property type="component" value="Unassembled WGS sequence"/>
</dbReference>
<dbReference type="CDD" id="cd19769">
    <property type="entry name" value="Bbox2_TRIM16-like"/>
    <property type="match status" value="1"/>
</dbReference>
<dbReference type="Gene3D" id="3.30.160.60">
    <property type="entry name" value="Classic Zinc Finger"/>
    <property type="match status" value="1"/>
</dbReference>
<keyword evidence="1" id="KW-0479">Metal-binding</keyword>
<evidence type="ECO:0000313" key="8">
    <source>
        <dbReference type="Proteomes" id="UP000053309"/>
    </source>
</evidence>
<evidence type="ECO:0000256" key="2">
    <source>
        <dbReference type="ARBA" id="ARBA00022771"/>
    </source>
</evidence>
<dbReference type="Gene3D" id="4.10.830.40">
    <property type="match status" value="1"/>
</dbReference>
<organism evidence="7 8">
    <name type="scientific">Balearica regulorum gibbericeps</name>
    <name type="common">East African grey crowned-crane</name>
    <dbReference type="NCBI Taxonomy" id="100784"/>
    <lineage>
        <taxon>Eukaryota</taxon>
        <taxon>Metazoa</taxon>
        <taxon>Chordata</taxon>
        <taxon>Craniata</taxon>
        <taxon>Vertebrata</taxon>
        <taxon>Euteleostomi</taxon>
        <taxon>Archelosauria</taxon>
        <taxon>Archosauria</taxon>
        <taxon>Dinosauria</taxon>
        <taxon>Saurischia</taxon>
        <taxon>Theropoda</taxon>
        <taxon>Coelurosauria</taxon>
        <taxon>Aves</taxon>
        <taxon>Neognathae</taxon>
        <taxon>Neoaves</taxon>
        <taxon>Gruiformes</taxon>
        <taxon>Gruidae</taxon>
        <taxon>Balearica</taxon>
    </lineage>
</organism>
<protein>
    <submittedName>
        <fullName evidence="7">Tripartite motif-containing protein 29</fullName>
    </submittedName>
</protein>
<evidence type="ECO:0000313" key="7">
    <source>
        <dbReference type="EMBL" id="KFO14361.1"/>
    </source>
</evidence>
<evidence type="ECO:0000259" key="6">
    <source>
        <dbReference type="PROSITE" id="PS50119"/>
    </source>
</evidence>
<dbReference type="EMBL" id="KL500402">
    <property type="protein sequence ID" value="KFO14361.1"/>
    <property type="molecule type" value="Genomic_DNA"/>
</dbReference>
<feature type="compositionally biased region" description="Basic and acidic residues" evidence="5">
    <location>
        <begin position="39"/>
        <end position="54"/>
    </location>
</feature>
<evidence type="ECO:0000256" key="3">
    <source>
        <dbReference type="ARBA" id="ARBA00022833"/>
    </source>
</evidence>
<dbReference type="PROSITE" id="PS50119">
    <property type="entry name" value="ZF_BBOX"/>
    <property type="match status" value="1"/>
</dbReference>
<name>A0A087VP19_BALRE</name>
<accession>A0A087VP19</accession>
<keyword evidence="3" id="KW-0862">Zinc</keyword>
<keyword evidence="8" id="KW-1185">Reference proteome</keyword>
<dbReference type="PANTHER" id="PTHR25465">
    <property type="entry name" value="B-BOX DOMAIN CONTAINING"/>
    <property type="match status" value="1"/>
</dbReference>
<proteinExistence type="predicted"/>
<reference evidence="7 8" key="1">
    <citation type="submission" date="2014-04" db="EMBL/GenBank/DDBJ databases">
        <title>Genome evolution of avian class.</title>
        <authorList>
            <person name="Zhang G."/>
            <person name="Li C."/>
        </authorList>
    </citation>
    <scope>NUCLEOTIDE SEQUENCE [LARGE SCALE GENOMIC DNA]</scope>
    <source>
        <strain evidence="7">BGI_N312</strain>
    </source>
</reference>
<dbReference type="InterPro" id="IPR051051">
    <property type="entry name" value="E3_ubiq-ligase_TRIM/RNF"/>
</dbReference>
<gene>
    <name evidence="7" type="ORF">N312_06089</name>
</gene>
<feature type="non-terminal residue" evidence="7">
    <location>
        <position position="164"/>
    </location>
</feature>
<evidence type="ECO:0000256" key="4">
    <source>
        <dbReference type="PROSITE-ProRule" id="PRU00024"/>
    </source>
</evidence>
<sequence>PQSLFSCPLCCARADFATELQPNVQLRSIVQKFLDAPTREEEKNSEVQREEKGESSAQQDEVIPCDFCLQEPQPAAKTCLSCEASLCQAHLSKHSTNNSLKDHVLMEPCNALVLAERKCSQHGKLLECYCKTDSVCICVLCCVTSTHKNHKIIALEEAHRQAQV</sequence>
<feature type="region of interest" description="Disordered" evidence="5">
    <location>
        <begin position="39"/>
        <end position="58"/>
    </location>
</feature>
<evidence type="ECO:0000256" key="1">
    <source>
        <dbReference type="ARBA" id="ARBA00022723"/>
    </source>
</evidence>
<dbReference type="PANTHER" id="PTHR25465:SF77">
    <property type="entry name" value="E3 UBIQUITIN_ISG15 LIGASE TRIM25"/>
    <property type="match status" value="1"/>
</dbReference>
<feature type="non-terminal residue" evidence="7">
    <location>
        <position position="1"/>
    </location>
</feature>
<keyword evidence="2 4" id="KW-0863">Zinc-finger</keyword>